<keyword evidence="2" id="KW-1185">Reference proteome</keyword>
<dbReference type="Proteomes" id="UP001164929">
    <property type="component" value="Chromosome 9"/>
</dbReference>
<dbReference type="EMBL" id="JAQIZT010000009">
    <property type="protein sequence ID" value="KAJ6985038.1"/>
    <property type="molecule type" value="Genomic_DNA"/>
</dbReference>
<accession>A0AAD6MGE8</accession>
<evidence type="ECO:0000313" key="1">
    <source>
        <dbReference type="EMBL" id="KAJ6985038.1"/>
    </source>
</evidence>
<gene>
    <name evidence="1" type="ORF">NC653_023123</name>
</gene>
<name>A0AAD6MGE8_9ROSI</name>
<evidence type="ECO:0000313" key="2">
    <source>
        <dbReference type="Proteomes" id="UP001164929"/>
    </source>
</evidence>
<reference evidence="1" key="1">
    <citation type="journal article" date="2023" name="Mol. Ecol. Resour.">
        <title>Chromosome-level genome assembly of a triploid poplar Populus alba 'Berolinensis'.</title>
        <authorList>
            <person name="Chen S."/>
            <person name="Yu Y."/>
            <person name="Wang X."/>
            <person name="Wang S."/>
            <person name="Zhang T."/>
            <person name="Zhou Y."/>
            <person name="He R."/>
            <person name="Meng N."/>
            <person name="Wang Y."/>
            <person name="Liu W."/>
            <person name="Liu Z."/>
            <person name="Liu J."/>
            <person name="Guo Q."/>
            <person name="Huang H."/>
            <person name="Sederoff R.R."/>
            <person name="Wang G."/>
            <person name="Qu G."/>
            <person name="Chen S."/>
        </authorList>
    </citation>
    <scope>NUCLEOTIDE SEQUENCE</scope>
    <source>
        <strain evidence="1">SC-2020</strain>
    </source>
</reference>
<sequence length="79" mass="9068">MASTSKVDLSGEDDDEQLERFDDFTLASSWERFISDIEAVCRQWLADGPNNLLASFYQFTSYKIPGMNDMGNRIHYGFC</sequence>
<organism evidence="1 2">
    <name type="scientific">Populus alba x Populus x berolinensis</name>
    <dbReference type="NCBI Taxonomy" id="444605"/>
    <lineage>
        <taxon>Eukaryota</taxon>
        <taxon>Viridiplantae</taxon>
        <taxon>Streptophyta</taxon>
        <taxon>Embryophyta</taxon>
        <taxon>Tracheophyta</taxon>
        <taxon>Spermatophyta</taxon>
        <taxon>Magnoliopsida</taxon>
        <taxon>eudicotyledons</taxon>
        <taxon>Gunneridae</taxon>
        <taxon>Pentapetalae</taxon>
        <taxon>rosids</taxon>
        <taxon>fabids</taxon>
        <taxon>Malpighiales</taxon>
        <taxon>Salicaceae</taxon>
        <taxon>Saliceae</taxon>
        <taxon>Populus</taxon>
    </lineage>
</organism>
<protein>
    <recommendedName>
        <fullName evidence="3">Rab3 GTPase-activating protein catalytic subunit</fullName>
    </recommendedName>
</protein>
<comment type="caution">
    <text evidence="1">The sequence shown here is derived from an EMBL/GenBank/DDBJ whole genome shotgun (WGS) entry which is preliminary data.</text>
</comment>
<proteinExistence type="predicted"/>
<dbReference type="AlphaFoldDB" id="A0AAD6MGE8"/>
<evidence type="ECO:0008006" key="3">
    <source>
        <dbReference type="Google" id="ProtNLM"/>
    </source>
</evidence>